<name>A0A835EL86_9POAL</name>
<sequence>MPELRTPNDRKHLYLVFDDWEIGYSIRKVSLSRRSGKRVEQPSDSSDGADQGSSKGVEPLPVFLRFPAERGHPQLFTSAFGSKIIGLLPGMSDDGTIMGVPTIDVQDHTFIFGPGLTFGSCPIFLPVGDDKLFALHFSVFEILKKLGHNGPWEWKKLSYPPFSLSDVYSYGVQPDRSILVSTRSGTTFIFDTKEDVWKLYGRWAFPFTDHGHYDRSLQGFVGLSKDPETLGYLYSCDMASTMADDTGKILHPSPDIKCSKEKVYTKNPAERHVSATLLHMRPGRFCLVECVCTDNNMTDQELKEPCGDMELMEPEEEGGGPQCGRFMYRSKTFSLSYDTKGDLKVRHCRVRCYRLPHEARIGSICQDPAAFWL</sequence>
<dbReference type="PANTHER" id="PTHR33085">
    <property type="entry name" value="OS12G0113100 PROTEIN-RELATED"/>
    <property type="match status" value="1"/>
</dbReference>
<reference evidence="2" key="1">
    <citation type="submission" date="2020-07" db="EMBL/GenBank/DDBJ databases">
        <title>Genome sequence and genetic diversity analysis of an under-domesticated orphan crop, white fonio (Digitaria exilis).</title>
        <authorList>
            <person name="Bennetzen J.L."/>
            <person name="Chen S."/>
            <person name="Ma X."/>
            <person name="Wang X."/>
            <person name="Yssel A.E.J."/>
            <person name="Chaluvadi S.R."/>
            <person name="Johnson M."/>
            <person name="Gangashetty P."/>
            <person name="Hamidou F."/>
            <person name="Sanogo M.D."/>
            <person name="Zwaenepoel A."/>
            <person name="Wallace J."/>
            <person name="Van De Peer Y."/>
            <person name="Van Deynze A."/>
        </authorList>
    </citation>
    <scope>NUCLEOTIDE SEQUENCE</scope>
    <source>
        <tissue evidence="2">Leaves</tissue>
    </source>
</reference>
<evidence type="ECO:0000313" key="3">
    <source>
        <dbReference type="Proteomes" id="UP000636709"/>
    </source>
</evidence>
<dbReference type="Gramene" id="Dexi4A01G0004880.1">
    <property type="protein sequence ID" value="Dexi4A01G0004880.1:cds"/>
    <property type="gene ID" value="Dexi4A01G0004880"/>
</dbReference>
<dbReference type="OrthoDB" id="590041at2759"/>
<dbReference type="EMBL" id="JACEFO010001866">
    <property type="protein sequence ID" value="KAF8698129.1"/>
    <property type="molecule type" value="Genomic_DNA"/>
</dbReference>
<evidence type="ECO:0000256" key="1">
    <source>
        <dbReference type="SAM" id="MobiDB-lite"/>
    </source>
</evidence>
<feature type="compositionally biased region" description="Low complexity" evidence="1">
    <location>
        <begin position="43"/>
        <end position="56"/>
    </location>
</feature>
<gene>
    <name evidence="2" type="ORF">HU200_035644</name>
</gene>
<dbReference type="Proteomes" id="UP000636709">
    <property type="component" value="Unassembled WGS sequence"/>
</dbReference>
<evidence type="ECO:0000313" key="2">
    <source>
        <dbReference type="EMBL" id="KAF8698129.1"/>
    </source>
</evidence>
<keyword evidence="3" id="KW-1185">Reference proteome</keyword>
<comment type="caution">
    <text evidence="2">The sequence shown here is derived from an EMBL/GenBank/DDBJ whole genome shotgun (WGS) entry which is preliminary data.</text>
</comment>
<dbReference type="InterPro" id="IPR012871">
    <property type="entry name" value="DUF1668_ORYSA"/>
</dbReference>
<feature type="region of interest" description="Disordered" evidence="1">
    <location>
        <begin position="32"/>
        <end position="56"/>
    </location>
</feature>
<dbReference type="AlphaFoldDB" id="A0A835EL86"/>
<organism evidence="2 3">
    <name type="scientific">Digitaria exilis</name>
    <dbReference type="NCBI Taxonomy" id="1010633"/>
    <lineage>
        <taxon>Eukaryota</taxon>
        <taxon>Viridiplantae</taxon>
        <taxon>Streptophyta</taxon>
        <taxon>Embryophyta</taxon>
        <taxon>Tracheophyta</taxon>
        <taxon>Spermatophyta</taxon>
        <taxon>Magnoliopsida</taxon>
        <taxon>Liliopsida</taxon>
        <taxon>Poales</taxon>
        <taxon>Poaceae</taxon>
        <taxon>PACMAD clade</taxon>
        <taxon>Panicoideae</taxon>
        <taxon>Panicodae</taxon>
        <taxon>Paniceae</taxon>
        <taxon>Anthephorinae</taxon>
        <taxon>Digitaria</taxon>
    </lineage>
</organism>
<accession>A0A835EL86</accession>
<protein>
    <submittedName>
        <fullName evidence="2">Uncharacterized protein</fullName>
    </submittedName>
</protein>
<dbReference type="Pfam" id="PF07893">
    <property type="entry name" value="DUF1668"/>
    <property type="match status" value="1"/>
</dbReference>
<dbReference type="PANTHER" id="PTHR33085:SF80">
    <property type="entry name" value="F-BOX ASSOCIATED DOMAIN-CONTAINING PROTEIN"/>
    <property type="match status" value="1"/>
</dbReference>
<proteinExistence type="predicted"/>